<comment type="caution">
    <text evidence="1">The sequence shown here is derived from an EMBL/GenBank/DDBJ whole genome shotgun (WGS) entry which is preliminary data.</text>
</comment>
<name>A0ABS9NUK4_9RHOB</name>
<accession>A0ABS9NUK4</accession>
<keyword evidence="2" id="KW-1185">Reference proteome</keyword>
<proteinExistence type="predicted"/>
<organism evidence="1 2">
    <name type="scientific">Ruegeria alba</name>
    <dbReference type="NCBI Taxonomy" id="2916756"/>
    <lineage>
        <taxon>Bacteria</taxon>
        <taxon>Pseudomonadati</taxon>
        <taxon>Pseudomonadota</taxon>
        <taxon>Alphaproteobacteria</taxon>
        <taxon>Rhodobacterales</taxon>
        <taxon>Roseobacteraceae</taxon>
        <taxon>Ruegeria</taxon>
    </lineage>
</organism>
<evidence type="ECO:0000313" key="2">
    <source>
        <dbReference type="Proteomes" id="UP001165279"/>
    </source>
</evidence>
<dbReference type="EMBL" id="JAKOEM010000001">
    <property type="protein sequence ID" value="MCG6557290.1"/>
    <property type="molecule type" value="Genomic_DNA"/>
</dbReference>
<dbReference type="Proteomes" id="UP001165279">
    <property type="component" value="Unassembled WGS sequence"/>
</dbReference>
<reference evidence="1" key="1">
    <citation type="submission" date="2022-02" db="EMBL/GenBank/DDBJ databases">
        <title>The genome sequence of Ruegeria sp. 1NDH52C.</title>
        <authorList>
            <person name="Du J."/>
        </authorList>
    </citation>
    <scope>NUCLEOTIDE SEQUENCE</scope>
    <source>
        <strain evidence="1">1NDH52C</strain>
    </source>
</reference>
<gene>
    <name evidence="1" type="ORF">MB818_03720</name>
</gene>
<protein>
    <submittedName>
        <fullName evidence="1">Uncharacterized protein</fullName>
    </submittedName>
</protein>
<sequence>TAHPAQLASVPSSATLLQIKRIESAAKASLKQSFSTVSAALPPSFTDKARRYLRASLLDIALRR</sequence>
<dbReference type="RefSeq" id="WP_238903995.1">
    <property type="nucleotide sequence ID" value="NZ_JAKOEM010000001.1"/>
</dbReference>
<feature type="non-terminal residue" evidence="1">
    <location>
        <position position="1"/>
    </location>
</feature>
<evidence type="ECO:0000313" key="1">
    <source>
        <dbReference type="EMBL" id="MCG6557290.1"/>
    </source>
</evidence>